<reference evidence="6" key="3">
    <citation type="submission" date="2015-06" db="UniProtKB">
        <authorList>
            <consortium name="EnsemblMetazoa"/>
        </authorList>
    </citation>
    <scope>IDENTIFICATION</scope>
</reference>
<evidence type="ECO:0000256" key="2">
    <source>
        <dbReference type="ARBA" id="ARBA00009116"/>
    </source>
</evidence>
<keyword evidence="7" id="KW-1185">Reference proteome</keyword>
<dbReference type="PANTHER" id="PTHR13126:SF0">
    <property type="entry name" value="ATP SYNTHASE MITOCHONDRIAL F1 COMPLEX ASSEMBLY FACTOR 1"/>
    <property type="match status" value="1"/>
</dbReference>
<evidence type="ECO:0000313" key="6">
    <source>
        <dbReference type="EnsemblMetazoa" id="HelroP183340"/>
    </source>
</evidence>
<dbReference type="Pfam" id="PF06644">
    <property type="entry name" value="ATP11"/>
    <property type="match status" value="1"/>
</dbReference>
<comment type="subcellular location">
    <subcellularLocation>
        <location evidence="1">Mitochondrion</location>
    </subcellularLocation>
</comment>
<dbReference type="GeneID" id="20208970"/>
<dbReference type="GO" id="GO:0005739">
    <property type="term" value="C:mitochondrion"/>
    <property type="evidence" value="ECO:0007669"/>
    <property type="project" value="UniProtKB-SubCell"/>
</dbReference>
<gene>
    <name evidence="6" type="primary">20208970</name>
    <name evidence="5" type="ORF">HELRODRAFT_183340</name>
</gene>
<dbReference type="CTD" id="20208970"/>
<dbReference type="HOGENOM" id="CLU_2161053_0_0_1"/>
<reference evidence="7" key="1">
    <citation type="submission" date="2012-12" db="EMBL/GenBank/DDBJ databases">
        <authorList>
            <person name="Hellsten U."/>
            <person name="Grimwood J."/>
            <person name="Chapman J.A."/>
            <person name="Shapiro H."/>
            <person name="Aerts A."/>
            <person name="Otillar R.P."/>
            <person name="Terry A.Y."/>
            <person name="Boore J.L."/>
            <person name="Simakov O."/>
            <person name="Marletaz F."/>
            <person name="Cho S.-J."/>
            <person name="Edsinger-Gonzales E."/>
            <person name="Havlak P."/>
            <person name="Kuo D.-H."/>
            <person name="Larsson T."/>
            <person name="Lv J."/>
            <person name="Arendt D."/>
            <person name="Savage R."/>
            <person name="Osoegawa K."/>
            <person name="de Jong P."/>
            <person name="Lindberg D.R."/>
            <person name="Seaver E.C."/>
            <person name="Weisblat D.A."/>
            <person name="Putnam N.H."/>
            <person name="Grigoriev I.V."/>
            <person name="Rokhsar D.S."/>
        </authorList>
    </citation>
    <scope>NUCLEOTIDE SEQUENCE</scope>
</reference>
<dbReference type="OrthoDB" id="16535at2759"/>
<comment type="similarity">
    <text evidence="2">Belongs to the ATP11 family.</text>
</comment>
<dbReference type="STRING" id="6412.T1FJH1"/>
<dbReference type="KEGG" id="hro:HELRODRAFT_183340"/>
<dbReference type="InParanoid" id="T1FJH1"/>
<dbReference type="EnsemblMetazoa" id="HelroT183340">
    <property type="protein sequence ID" value="HelroP183340"/>
    <property type="gene ID" value="HelroG183340"/>
</dbReference>
<dbReference type="AlphaFoldDB" id="T1FJH1"/>
<evidence type="ECO:0000256" key="1">
    <source>
        <dbReference type="ARBA" id="ARBA00004173"/>
    </source>
</evidence>
<dbReference type="PANTHER" id="PTHR13126">
    <property type="entry name" value="CHAPERONE ATP11"/>
    <property type="match status" value="1"/>
</dbReference>
<organism evidence="6 7">
    <name type="scientific">Helobdella robusta</name>
    <name type="common">Californian leech</name>
    <dbReference type="NCBI Taxonomy" id="6412"/>
    <lineage>
        <taxon>Eukaryota</taxon>
        <taxon>Metazoa</taxon>
        <taxon>Spiralia</taxon>
        <taxon>Lophotrochozoa</taxon>
        <taxon>Annelida</taxon>
        <taxon>Clitellata</taxon>
        <taxon>Hirudinea</taxon>
        <taxon>Rhynchobdellida</taxon>
        <taxon>Glossiphoniidae</taxon>
        <taxon>Helobdella</taxon>
    </lineage>
</organism>
<dbReference type="EMBL" id="AMQM01008716">
    <property type="status" value="NOT_ANNOTATED_CDS"/>
    <property type="molecule type" value="Genomic_DNA"/>
</dbReference>
<evidence type="ECO:0000313" key="7">
    <source>
        <dbReference type="Proteomes" id="UP000015101"/>
    </source>
</evidence>
<protein>
    <submittedName>
        <fullName evidence="5 6">Uncharacterized protein</fullName>
    </submittedName>
</protein>
<dbReference type="InterPro" id="IPR010591">
    <property type="entry name" value="ATP11"/>
</dbReference>
<dbReference type="EMBL" id="KB095830">
    <property type="protein sequence ID" value="ESO11325.1"/>
    <property type="molecule type" value="Genomic_DNA"/>
</dbReference>
<dbReference type="Proteomes" id="UP000015101">
    <property type="component" value="Unassembled WGS sequence"/>
</dbReference>
<keyword evidence="3" id="KW-0809">Transit peptide</keyword>
<evidence type="ECO:0000256" key="3">
    <source>
        <dbReference type="ARBA" id="ARBA00022946"/>
    </source>
</evidence>
<name>T1FJH1_HELRO</name>
<evidence type="ECO:0000256" key="4">
    <source>
        <dbReference type="ARBA" id="ARBA00023128"/>
    </source>
</evidence>
<accession>T1FJH1</accession>
<proteinExistence type="inferred from homology"/>
<keyword evidence="4" id="KW-0496">Mitochondrion</keyword>
<dbReference type="GO" id="GO:0065003">
    <property type="term" value="P:protein-containing complex assembly"/>
    <property type="evidence" value="ECO:0007669"/>
    <property type="project" value="InterPro"/>
</dbReference>
<reference evidence="5 7" key="2">
    <citation type="journal article" date="2013" name="Nature">
        <title>Insights into bilaterian evolution from three spiralian genomes.</title>
        <authorList>
            <person name="Simakov O."/>
            <person name="Marletaz F."/>
            <person name="Cho S.J."/>
            <person name="Edsinger-Gonzales E."/>
            <person name="Havlak P."/>
            <person name="Hellsten U."/>
            <person name="Kuo D.H."/>
            <person name="Larsson T."/>
            <person name="Lv J."/>
            <person name="Arendt D."/>
            <person name="Savage R."/>
            <person name="Osoegawa K."/>
            <person name="de Jong P."/>
            <person name="Grimwood J."/>
            <person name="Chapman J.A."/>
            <person name="Shapiro H."/>
            <person name="Aerts A."/>
            <person name="Otillar R.P."/>
            <person name="Terry A.Y."/>
            <person name="Boore J.L."/>
            <person name="Grigoriev I.V."/>
            <person name="Lindberg D.R."/>
            <person name="Seaver E.C."/>
            <person name="Weisblat D.A."/>
            <person name="Putnam N.H."/>
            <person name="Rokhsar D.S."/>
        </authorList>
    </citation>
    <scope>NUCLEOTIDE SEQUENCE</scope>
</reference>
<dbReference type="RefSeq" id="XP_009010615.1">
    <property type="nucleotide sequence ID" value="XM_009012367.1"/>
</dbReference>
<evidence type="ECO:0000313" key="5">
    <source>
        <dbReference type="EMBL" id="ESO11325.1"/>
    </source>
</evidence>
<sequence>MEKSSEKEVASAREQDMEIYEKRKGHEQLDEQQSIILMRAFPDSKTLSIYESQLLALQMKMYYGLNSGLKFNFVRMFNNSPSSFSYMDLVQEFENYKKDILLKRELIGTAV</sequence>